<dbReference type="PANTHER" id="PTHR10938:SF0">
    <property type="entry name" value="TRANSLATION INITIATION FACTOR IF-3, MITOCHONDRIAL"/>
    <property type="match status" value="1"/>
</dbReference>
<feature type="domain" description="Translation initiation factor 3 C-terminal" evidence="5">
    <location>
        <begin position="183"/>
        <end position="258"/>
    </location>
</feature>
<dbReference type="GO" id="GO:0032790">
    <property type="term" value="P:ribosome disassembly"/>
    <property type="evidence" value="ECO:0007669"/>
    <property type="project" value="TreeGrafter"/>
</dbReference>
<organism evidence="6 7">
    <name type="scientific">Chlamydomonas schloesseri</name>
    <dbReference type="NCBI Taxonomy" id="2026947"/>
    <lineage>
        <taxon>Eukaryota</taxon>
        <taxon>Viridiplantae</taxon>
        <taxon>Chlorophyta</taxon>
        <taxon>core chlorophytes</taxon>
        <taxon>Chlorophyceae</taxon>
        <taxon>CS clade</taxon>
        <taxon>Chlamydomonadales</taxon>
        <taxon>Chlamydomonadaceae</taxon>
        <taxon>Chlamydomonas</taxon>
    </lineage>
</organism>
<dbReference type="InterPro" id="IPR019815">
    <property type="entry name" value="Translation_initiation_fac_3_C"/>
</dbReference>
<comment type="similarity">
    <text evidence="1">Belongs to the IF-3 family.</text>
</comment>
<feature type="region of interest" description="Disordered" evidence="4">
    <location>
        <begin position="265"/>
        <end position="300"/>
    </location>
</feature>
<evidence type="ECO:0000256" key="2">
    <source>
        <dbReference type="ARBA" id="ARBA00022540"/>
    </source>
</evidence>
<dbReference type="InterPro" id="IPR001288">
    <property type="entry name" value="Translation_initiation_fac_3"/>
</dbReference>
<dbReference type="AlphaFoldDB" id="A0A835SZR6"/>
<dbReference type="GO" id="GO:0003743">
    <property type="term" value="F:translation initiation factor activity"/>
    <property type="evidence" value="ECO:0007669"/>
    <property type="project" value="UniProtKB-KW"/>
</dbReference>
<evidence type="ECO:0000313" key="6">
    <source>
        <dbReference type="EMBL" id="KAG2434447.1"/>
    </source>
</evidence>
<protein>
    <recommendedName>
        <fullName evidence="5">Translation initiation factor 3 C-terminal domain-containing protein</fullName>
    </recommendedName>
</protein>
<evidence type="ECO:0000256" key="1">
    <source>
        <dbReference type="ARBA" id="ARBA00005439"/>
    </source>
</evidence>
<dbReference type="PANTHER" id="PTHR10938">
    <property type="entry name" value="TRANSLATION INITIATION FACTOR IF-3"/>
    <property type="match status" value="1"/>
</dbReference>
<reference evidence="6" key="1">
    <citation type="journal article" date="2020" name="bioRxiv">
        <title>Comparative genomics of Chlamydomonas.</title>
        <authorList>
            <person name="Craig R.J."/>
            <person name="Hasan A.R."/>
            <person name="Ness R.W."/>
            <person name="Keightley P.D."/>
        </authorList>
    </citation>
    <scope>NUCLEOTIDE SEQUENCE</scope>
    <source>
        <strain evidence="6">CCAP 11/173</strain>
    </source>
</reference>
<dbReference type="Proteomes" id="UP000613740">
    <property type="component" value="Unassembled WGS sequence"/>
</dbReference>
<sequence>MTSKVEAVNTMAAAGQGRLAETLKPCRQSDTAAAASIGPADPSCCCYSDNQSSSNAGTSSGAASRAPQPVWRWACDPATTITTAIASGTSRSSAPAAAGGFASSAYAPPSRHSVLCRPRLQPAALAAVIPTSSQVPLGPACLTWGSAWVPANIGGSVRHLSREQRQPRQKPAQQQQQQQAVPAKELQLRPRIGEHDLATKLKRAEGWLEDGLRVQLVVEFKGGDQEAASAAAALVESVVGRLAGKGQPMGSKRQMKSAWVLTMKPTAAPKPAKQAAPQERPPVAQASAAAAPQGGGAPAA</sequence>
<feature type="region of interest" description="Disordered" evidence="4">
    <location>
        <begin position="159"/>
        <end position="184"/>
    </location>
</feature>
<feature type="compositionally biased region" description="Low complexity" evidence="4">
    <location>
        <begin position="169"/>
        <end position="180"/>
    </location>
</feature>
<dbReference type="EMBL" id="JAEHOD010000057">
    <property type="protein sequence ID" value="KAG2434447.1"/>
    <property type="molecule type" value="Genomic_DNA"/>
</dbReference>
<dbReference type="Gene3D" id="3.30.110.10">
    <property type="entry name" value="Translation initiation factor 3 (IF-3), C-terminal domain"/>
    <property type="match status" value="1"/>
</dbReference>
<comment type="caution">
    <text evidence="6">The sequence shown here is derived from an EMBL/GenBank/DDBJ whole genome shotgun (WGS) entry which is preliminary data.</text>
</comment>
<dbReference type="GO" id="GO:0043022">
    <property type="term" value="F:ribosome binding"/>
    <property type="evidence" value="ECO:0007669"/>
    <property type="project" value="TreeGrafter"/>
</dbReference>
<proteinExistence type="inferred from homology"/>
<dbReference type="InterPro" id="IPR036788">
    <property type="entry name" value="T_IF-3_C_sf"/>
</dbReference>
<keyword evidence="3" id="KW-0648">Protein biosynthesis</keyword>
<evidence type="ECO:0000313" key="7">
    <source>
        <dbReference type="Proteomes" id="UP000613740"/>
    </source>
</evidence>
<gene>
    <name evidence="6" type="ORF">HYH02_012277</name>
</gene>
<accession>A0A835SZR6</accession>
<evidence type="ECO:0000256" key="4">
    <source>
        <dbReference type="SAM" id="MobiDB-lite"/>
    </source>
</evidence>
<evidence type="ECO:0000256" key="3">
    <source>
        <dbReference type="ARBA" id="ARBA00022917"/>
    </source>
</evidence>
<keyword evidence="2" id="KW-0396">Initiation factor</keyword>
<feature type="compositionally biased region" description="Low complexity" evidence="4">
    <location>
        <begin position="265"/>
        <end position="292"/>
    </location>
</feature>
<evidence type="ECO:0000259" key="5">
    <source>
        <dbReference type="Pfam" id="PF00707"/>
    </source>
</evidence>
<dbReference type="SUPFAM" id="SSF55200">
    <property type="entry name" value="Translation initiation factor IF3, C-terminal domain"/>
    <property type="match status" value="1"/>
</dbReference>
<dbReference type="OrthoDB" id="21573at2759"/>
<name>A0A835SZR6_9CHLO</name>
<dbReference type="Pfam" id="PF00707">
    <property type="entry name" value="IF3_C"/>
    <property type="match status" value="1"/>
</dbReference>
<keyword evidence="7" id="KW-1185">Reference proteome</keyword>